<proteinExistence type="predicted"/>
<comment type="caution">
    <text evidence="1">The sequence shown here is derived from an EMBL/GenBank/DDBJ whole genome shotgun (WGS) entry which is preliminary data.</text>
</comment>
<dbReference type="NCBIfam" id="TIGR02610">
    <property type="entry name" value="PHA_gran_rgn"/>
    <property type="match status" value="1"/>
</dbReference>
<protein>
    <submittedName>
        <fullName evidence="1">Polyhydroxyalkanoic acid system protein</fullName>
    </submittedName>
</protein>
<name>A0A418WYZ7_9BURK</name>
<dbReference type="EMBL" id="QYUN01000002">
    <property type="protein sequence ID" value="RJG05460.1"/>
    <property type="molecule type" value="Genomic_DNA"/>
</dbReference>
<dbReference type="OrthoDB" id="287584at2"/>
<dbReference type="Proteomes" id="UP000285190">
    <property type="component" value="Unassembled WGS sequence"/>
</dbReference>
<gene>
    <name evidence="1" type="ORF">D3870_04980</name>
</gene>
<reference evidence="1 2" key="1">
    <citation type="submission" date="2018-09" db="EMBL/GenBank/DDBJ databases">
        <authorList>
            <person name="Zhu H."/>
        </authorList>
    </citation>
    <scope>NUCLEOTIDE SEQUENCE [LARGE SCALE GENOMIC DNA]</scope>
    <source>
        <strain evidence="1 2">K2R10-39</strain>
    </source>
</reference>
<keyword evidence="2" id="KW-1185">Reference proteome</keyword>
<sequence length="94" mass="10390">MADIRITQTHELPHDAARNAAQQIAHQMAKEYDMSANWDGDVLLFSRSGVSGRLALLEKEAQLEIQLGFLFKAFASTIEEKVAAKMRKVFAAAA</sequence>
<dbReference type="RefSeq" id="WP_119737174.1">
    <property type="nucleotide sequence ID" value="NZ_QYUN01000002.1"/>
</dbReference>
<dbReference type="InterPro" id="IPR013433">
    <property type="entry name" value="PHA_gran_rgn"/>
</dbReference>
<organism evidence="1 2">
    <name type="scientific">Noviherbaspirillum cavernae</name>
    <dbReference type="NCBI Taxonomy" id="2320862"/>
    <lineage>
        <taxon>Bacteria</taxon>
        <taxon>Pseudomonadati</taxon>
        <taxon>Pseudomonadota</taxon>
        <taxon>Betaproteobacteria</taxon>
        <taxon>Burkholderiales</taxon>
        <taxon>Oxalobacteraceae</taxon>
        <taxon>Noviherbaspirillum</taxon>
    </lineage>
</organism>
<accession>A0A418WYZ7</accession>
<evidence type="ECO:0000313" key="2">
    <source>
        <dbReference type="Proteomes" id="UP000285190"/>
    </source>
</evidence>
<dbReference type="AlphaFoldDB" id="A0A418WYZ7"/>
<evidence type="ECO:0000313" key="1">
    <source>
        <dbReference type="EMBL" id="RJG05460.1"/>
    </source>
</evidence>
<dbReference type="Pfam" id="PF09650">
    <property type="entry name" value="PHA_gran_rgn"/>
    <property type="match status" value="1"/>
</dbReference>